<organism evidence="1">
    <name type="scientific">marine metagenome</name>
    <dbReference type="NCBI Taxonomy" id="408172"/>
    <lineage>
        <taxon>unclassified sequences</taxon>
        <taxon>metagenomes</taxon>
        <taxon>ecological metagenomes</taxon>
    </lineage>
</organism>
<gene>
    <name evidence="1" type="ORF">METZ01_LOCUS37827</name>
</gene>
<dbReference type="AlphaFoldDB" id="A0A381R5W9"/>
<reference evidence="1" key="1">
    <citation type="submission" date="2018-05" db="EMBL/GenBank/DDBJ databases">
        <authorList>
            <person name="Lanie J.A."/>
            <person name="Ng W.-L."/>
            <person name="Kazmierczak K.M."/>
            <person name="Andrzejewski T.M."/>
            <person name="Davidsen T.M."/>
            <person name="Wayne K.J."/>
            <person name="Tettelin H."/>
            <person name="Glass J.I."/>
            <person name="Rusch D."/>
            <person name="Podicherti R."/>
            <person name="Tsui H.-C.T."/>
            <person name="Winkler M.E."/>
        </authorList>
    </citation>
    <scope>NUCLEOTIDE SEQUENCE</scope>
</reference>
<protein>
    <submittedName>
        <fullName evidence="1">Uncharacterized protein</fullName>
    </submittedName>
</protein>
<accession>A0A381R5W9</accession>
<sequence length="331" mass="35335">VTLDPERRLSLRGAKLRALISDAIGEPASDLESDGNQCFDGTRLWVLADEDDPERALGSAVFRSVRFGEAPMTVCFDDREAAAEATRRAAALLPAPDIRRVDGRRLVEVAPAETPTVVDPPGAPVGFEDLCRGVGVEPMVEHGIWRGEVAGLEVVRVVDDPELGNHVQVGVGRFDREAGVLLHADQPQGESLAAAADLIRAHRRPGTGAHPLSTLCRERWLRRDLCIDPSPVGLVDLESVDPADQRANLRDPAPAPALGTDSDGRRVLVVCSVGVDPQIVSATAALVLRETPARVVVALPDRDILVPVEQALARLRVPVNVVGVVCGWEGA</sequence>
<proteinExistence type="predicted"/>
<feature type="non-terminal residue" evidence="1">
    <location>
        <position position="1"/>
    </location>
</feature>
<evidence type="ECO:0000313" key="1">
    <source>
        <dbReference type="EMBL" id="SUZ84973.1"/>
    </source>
</evidence>
<dbReference type="EMBL" id="UINC01001616">
    <property type="protein sequence ID" value="SUZ84973.1"/>
    <property type="molecule type" value="Genomic_DNA"/>
</dbReference>
<name>A0A381R5W9_9ZZZZ</name>